<dbReference type="InterPro" id="IPR016024">
    <property type="entry name" value="ARM-type_fold"/>
</dbReference>
<dbReference type="GO" id="GO:0000226">
    <property type="term" value="P:microtubule cytoskeleton organization"/>
    <property type="evidence" value="ECO:0007669"/>
    <property type="project" value="TreeGrafter"/>
</dbReference>
<feature type="transmembrane region" description="Helical" evidence="5">
    <location>
        <begin position="182"/>
        <end position="201"/>
    </location>
</feature>
<dbReference type="GO" id="GO:0016328">
    <property type="term" value="C:lateral plasma membrane"/>
    <property type="evidence" value="ECO:0007669"/>
    <property type="project" value="TreeGrafter"/>
</dbReference>
<keyword evidence="5" id="KW-0812">Transmembrane</keyword>
<dbReference type="InterPro" id="IPR033162">
    <property type="entry name" value="TBCD"/>
</dbReference>
<dbReference type="InterPro" id="IPR022577">
    <property type="entry name" value="TBCD_C"/>
</dbReference>
<organism evidence="9 10">
    <name type="scientific">Ancylostoma caninum</name>
    <name type="common">Dog hookworm</name>
    <dbReference type="NCBI Taxonomy" id="29170"/>
    <lineage>
        <taxon>Eukaryota</taxon>
        <taxon>Metazoa</taxon>
        <taxon>Ecdysozoa</taxon>
        <taxon>Nematoda</taxon>
        <taxon>Chromadorea</taxon>
        <taxon>Rhabditida</taxon>
        <taxon>Rhabditina</taxon>
        <taxon>Rhabditomorpha</taxon>
        <taxon>Strongyloidea</taxon>
        <taxon>Ancylostomatidae</taxon>
        <taxon>Ancylostomatinae</taxon>
        <taxon>Ancylostoma</taxon>
    </lineage>
</organism>
<keyword evidence="3" id="KW-0143">Chaperone</keyword>
<keyword evidence="5" id="KW-0472">Membrane</keyword>
<dbReference type="Gene3D" id="2.30.30.140">
    <property type="match status" value="1"/>
</dbReference>
<dbReference type="SUPFAM" id="SSF48371">
    <property type="entry name" value="ARM repeat"/>
    <property type="match status" value="1"/>
</dbReference>
<keyword evidence="5" id="KW-1133">Transmembrane helix</keyword>
<reference evidence="9 10" key="1">
    <citation type="submission" date="2014-10" db="EMBL/GenBank/DDBJ databases">
        <title>Draft genome of the hookworm Ancylostoma caninum.</title>
        <authorList>
            <person name="Mitreva M."/>
        </authorList>
    </citation>
    <scope>NUCLEOTIDE SEQUENCE [LARGE SCALE GENOMIC DNA]</scope>
    <source>
        <strain evidence="9 10">Baltimore</strain>
    </source>
</reference>
<dbReference type="GO" id="GO:0034333">
    <property type="term" value="P:adherens junction assembly"/>
    <property type="evidence" value="ECO:0007669"/>
    <property type="project" value="TreeGrafter"/>
</dbReference>
<dbReference type="GO" id="GO:0007021">
    <property type="term" value="P:tubulin complex assembly"/>
    <property type="evidence" value="ECO:0007669"/>
    <property type="project" value="InterPro"/>
</dbReference>
<dbReference type="Pfam" id="PF12612">
    <property type="entry name" value="TFCD_C"/>
    <property type="match status" value="1"/>
</dbReference>
<dbReference type="Pfam" id="PF25767">
    <property type="entry name" value="ARM_TBCD_2nd"/>
    <property type="match status" value="1"/>
</dbReference>
<accession>A0A368GMU9</accession>
<dbReference type="OrthoDB" id="10253476at2759"/>
<comment type="similarity">
    <text evidence="1">Belongs to the TBCD family.</text>
</comment>
<dbReference type="Pfam" id="PF00567">
    <property type="entry name" value="TUDOR"/>
    <property type="match status" value="1"/>
</dbReference>
<feature type="domain" description="Tubulin-folding cofactor D ARM repeats" evidence="8">
    <location>
        <begin position="313"/>
        <end position="562"/>
    </location>
</feature>
<dbReference type="PANTHER" id="PTHR12658">
    <property type="entry name" value="BETA-TUBULIN COFACTOR D"/>
    <property type="match status" value="1"/>
</dbReference>
<evidence type="ECO:0000256" key="3">
    <source>
        <dbReference type="ARBA" id="ARBA00023186"/>
    </source>
</evidence>
<feature type="domain" description="Tubulin-folding cofactor D C-terminal" evidence="7">
    <location>
        <begin position="901"/>
        <end position="1073"/>
    </location>
</feature>
<evidence type="ECO:0000256" key="2">
    <source>
        <dbReference type="ARBA" id="ARBA00015003"/>
    </source>
</evidence>
<evidence type="ECO:0000259" key="6">
    <source>
        <dbReference type="Pfam" id="PF00567"/>
    </source>
</evidence>
<evidence type="ECO:0000313" key="10">
    <source>
        <dbReference type="Proteomes" id="UP000252519"/>
    </source>
</evidence>
<feature type="compositionally biased region" description="Polar residues" evidence="4">
    <location>
        <begin position="1611"/>
        <end position="1622"/>
    </location>
</feature>
<gene>
    <name evidence="9" type="ORF">ANCCAN_08274</name>
</gene>
<dbReference type="PANTHER" id="PTHR12658:SF0">
    <property type="entry name" value="TUBULIN-SPECIFIC CHAPERONE D"/>
    <property type="match status" value="1"/>
</dbReference>
<dbReference type="SUPFAM" id="SSF63748">
    <property type="entry name" value="Tudor/PWWP/MBT"/>
    <property type="match status" value="1"/>
</dbReference>
<feature type="compositionally biased region" description="Low complexity" evidence="4">
    <location>
        <begin position="1390"/>
        <end position="1405"/>
    </location>
</feature>
<protein>
    <recommendedName>
        <fullName evidence="2">Tubulin-specific chaperone D</fullName>
    </recommendedName>
</protein>
<feature type="region of interest" description="Disordered" evidence="4">
    <location>
        <begin position="1753"/>
        <end position="1817"/>
    </location>
</feature>
<name>A0A368GMU9_ANCCA</name>
<evidence type="ECO:0000313" key="9">
    <source>
        <dbReference type="EMBL" id="RCN45706.1"/>
    </source>
</evidence>
<keyword evidence="10" id="KW-1185">Reference proteome</keyword>
<proteinExistence type="inferred from homology"/>
<feature type="domain" description="Tudor" evidence="6">
    <location>
        <begin position="1833"/>
        <end position="1948"/>
    </location>
</feature>
<feature type="region of interest" description="Disordered" evidence="4">
    <location>
        <begin position="1654"/>
        <end position="1738"/>
    </location>
</feature>
<dbReference type="EMBL" id="JOJR01000095">
    <property type="protein sequence ID" value="RCN45706.1"/>
    <property type="molecule type" value="Genomic_DNA"/>
</dbReference>
<dbReference type="Proteomes" id="UP000252519">
    <property type="component" value="Unassembled WGS sequence"/>
</dbReference>
<evidence type="ECO:0000259" key="8">
    <source>
        <dbReference type="Pfam" id="PF25767"/>
    </source>
</evidence>
<feature type="compositionally biased region" description="Polar residues" evidence="4">
    <location>
        <begin position="1682"/>
        <end position="1694"/>
    </location>
</feature>
<dbReference type="GO" id="GO:0048487">
    <property type="term" value="F:beta-tubulin binding"/>
    <property type="evidence" value="ECO:0007669"/>
    <property type="project" value="InterPro"/>
</dbReference>
<sequence length="2029" mass="227263">MRDTTQNSESSQMQTTDDDDEDVIGCLPRMLSSNHREIIENIVKSLPEAIKSGRDDVLDNDFDRYSRLLDIYQEQPNLLDCIIPSLLKTLESYVTLPSSASSDKCLDKLSITALHYISHLTKVRGYKVIVRLLPHHVSYLDKLLTALEQYHGNVGSDLYERHMLLLWLWIVCKNPFDFRRQYIAFFIFVLLFATFSILFRFDPIGQQGSTINRILAVASSYLKYPWATTHPAAALVIAQCLARHDGIPLIPATLDECMKHVAENSSNLLGYALLICAILKHVDRKHLLPHVAAMREAAAPHFPLKKAETDTMTRKIFIKMVQRLALVVLRPRLAAWRYRRGKRRLEENLKPTNKFLGDVATAVRTGSNDDGLGGEAPILDDDQDDCPDEMVEWALDCVLRALSDDHTTVRWSAAKGVGRIAARLPKDLAVQVVDSILSSNFHRLAGHCSWHGGCLALAELSRRGFLLPEALEKAFPIIQQALFYEEPMGRHALGSNVRDAACYVFWAFARAYEPDELKPFVDSVATGLMCAALFDREVNLRRAASAAFQENVGRQANFPDGVALLTIADYFAVGNRWRCYTKVCVEVVRFPKYADAIIDHLLENKITHWDELVREQAAIALSLLAPLHPQYLKQRLSTLLSGCNTPNPVHRHGYLLALSHALQGLLSAGCFCDKEVLRQAISLPWKLKAESEKLKISGGELTRLAISAFIRCLASVPVMLDVDDIEKWQERLLVFACDDTATVRSAAASAASTFFPAYYTDLLAVNIAESVKSFTYKIANARKENERIGVCSLTACLPPRFVSQELFNTICGVILKQNDVDAKWALGRRSAVDALGALFVGRPCDKWTAPVFEALFHAVEDYTTDSHGDIGRLVRMSSMCVMTKVLTHPKLMESVIEEYAQRAVQCMVQQSVGKIGRIRETACKCIISLLSSSTIRKHLAHPEELSAIYRNEHDFIQDSIFLSMTPLLLYEDYYQDLICGLVISAGGVSEGTTMRASQALMEYQASISKDSKLLERFLVSVADLFDMGRKVPRIGNSVLRLLPQILSRLYVLEQNPDSSGALSRILVQLTKIVNSRLASPARIRSALNSLCSLLGCERSSQTWHVAAQLVIRALSNPLPVIRRAAAEGLYENVCLTDVDDQVCYPTIPLRMSDLDSLLSELSSVIMTKATKGGITEQEIMREYLYLFEYHCTYSAVMLNLPIQDSSVNYASFSDLCGKRVEFAKHGHRSLGDLLSSHPEKFSCAGGRWFGKVTEDNANIIRAMATEKAKRGRGALRARVFGQGSRPFTPRSAAGPSSFPRGDSRPRFGQGDLPPPSFFPRGNSQPFGRSDSPRFHQSSSDGVLPRFDDSLRNSDRKRDNASPVVTNEGGWKATQKVPAKTGFGNKSFNYVPSDTASTSSRSASVDPYRDEDDDVTPPPGFDEARRPSSGSEKLAESRSESFRGMVANDVPAPEYPPGLEVDGAKDEPTIPPPRSESFRGMVANGVEVPAYPPGLSVEGTEKRPSAAPPSSQPSMGSGKKELSETERTNLDIAQKTYDLLKQHGGGMTVKEIAGIIQLPKTNLRMHERAQVGVAVKAHSETFSLSSMNSDGVVNIIRGAPRPGMYTIEGVSTQNSETIPSRSSPNPPRDYNISDVVFKPPRRESADYMDDIFDRDDVGRAPWPDNDNGDPWNAGIPELDRHATGNSRFSVPTSSGAPRRQPPETYNAPRREERFPRAPPSPPGFTSAPQRSFYDDQVDMNRGDYWKRDDIGRSRADRSDERENYPPYEEWKSKSRDQSAHWQAPRPTFNSDRYPPPPFEEDSDVDRHRRRRVPPPEPKKFECKHKYLTNATEVPRYESVKLTHFVALDEFYVRSCKEEYRYQDMLAELKEDYKGALEDAVPQLWMKGDGAAVWYERRWQRAVVRRPATSSSVTNVELFLIDVGKTITVSSEQVVPLHECYYDSPFAYCCTIGSFEIAPGRRKAFLDECDDMADCFAKAVGNDLEVEIKERFWDETEKLKVRLIYRNSASERPRDIMIPKYFVDEDLIRLR</sequence>
<dbReference type="GO" id="GO:0007023">
    <property type="term" value="P:post-chaperonin tubulin folding pathway"/>
    <property type="evidence" value="ECO:0007669"/>
    <property type="project" value="InterPro"/>
</dbReference>
<dbReference type="InterPro" id="IPR011989">
    <property type="entry name" value="ARM-like"/>
</dbReference>
<feature type="compositionally biased region" description="Basic and acidic residues" evidence="4">
    <location>
        <begin position="1753"/>
        <end position="1777"/>
    </location>
</feature>
<evidence type="ECO:0000259" key="7">
    <source>
        <dbReference type="Pfam" id="PF12612"/>
    </source>
</evidence>
<feature type="region of interest" description="Disordered" evidence="4">
    <location>
        <begin position="1"/>
        <end position="23"/>
    </location>
</feature>
<dbReference type="Pfam" id="PF23579">
    <property type="entry name" value="ARM_TBCD"/>
    <property type="match status" value="1"/>
</dbReference>
<feature type="region of interest" description="Disordered" evidence="4">
    <location>
        <begin position="1611"/>
        <end position="1633"/>
    </location>
</feature>
<dbReference type="GO" id="GO:0005096">
    <property type="term" value="F:GTPase activator activity"/>
    <property type="evidence" value="ECO:0007669"/>
    <property type="project" value="InterPro"/>
</dbReference>
<feature type="compositionally biased region" description="Polar residues" evidence="4">
    <location>
        <begin position="1"/>
        <end position="15"/>
    </location>
</feature>
<feature type="compositionally biased region" description="Basic and acidic residues" evidence="4">
    <location>
        <begin position="1345"/>
        <end position="1359"/>
    </location>
</feature>
<dbReference type="CDD" id="cd20379">
    <property type="entry name" value="Tudor_dTUD-like"/>
    <property type="match status" value="1"/>
</dbReference>
<evidence type="ECO:0000256" key="4">
    <source>
        <dbReference type="SAM" id="MobiDB-lite"/>
    </source>
</evidence>
<dbReference type="STRING" id="29170.A0A368GMU9"/>
<feature type="region of interest" description="Disordered" evidence="4">
    <location>
        <begin position="1279"/>
        <end position="1523"/>
    </location>
</feature>
<evidence type="ECO:0000256" key="1">
    <source>
        <dbReference type="ARBA" id="ARBA00006853"/>
    </source>
</evidence>
<evidence type="ECO:0000256" key="5">
    <source>
        <dbReference type="SAM" id="Phobius"/>
    </source>
</evidence>
<dbReference type="GO" id="GO:0070830">
    <property type="term" value="P:bicellular tight junction assembly"/>
    <property type="evidence" value="ECO:0007669"/>
    <property type="project" value="TreeGrafter"/>
</dbReference>
<dbReference type="InterPro" id="IPR058033">
    <property type="entry name" value="ARM_TBCD_2nd"/>
</dbReference>
<dbReference type="Gene3D" id="1.25.10.10">
    <property type="entry name" value="Leucine-rich Repeat Variant"/>
    <property type="match status" value="2"/>
</dbReference>
<dbReference type="InterPro" id="IPR002999">
    <property type="entry name" value="Tudor"/>
</dbReference>
<comment type="caution">
    <text evidence="9">The sequence shown here is derived from an EMBL/GenBank/DDBJ whole genome shotgun (WGS) entry which is preliminary data.</text>
</comment>